<dbReference type="Proteomes" id="UP000789405">
    <property type="component" value="Unassembled WGS sequence"/>
</dbReference>
<proteinExistence type="predicted"/>
<organism evidence="1 2">
    <name type="scientific">Dentiscutata erythropus</name>
    <dbReference type="NCBI Taxonomy" id="1348616"/>
    <lineage>
        <taxon>Eukaryota</taxon>
        <taxon>Fungi</taxon>
        <taxon>Fungi incertae sedis</taxon>
        <taxon>Mucoromycota</taxon>
        <taxon>Glomeromycotina</taxon>
        <taxon>Glomeromycetes</taxon>
        <taxon>Diversisporales</taxon>
        <taxon>Gigasporaceae</taxon>
        <taxon>Dentiscutata</taxon>
    </lineage>
</organism>
<dbReference type="EMBL" id="CAJVPY010002943">
    <property type="protein sequence ID" value="CAG8576388.1"/>
    <property type="molecule type" value="Genomic_DNA"/>
</dbReference>
<gene>
    <name evidence="1" type="ORF">DERYTH_LOCUS6462</name>
</gene>
<evidence type="ECO:0000313" key="1">
    <source>
        <dbReference type="EMBL" id="CAG8576388.1"/>
    </source>
</evidence>
<keyword evidence="2" id="KW-1185">Reference proteome</keyword>
<accession>A0A9N9BSP5</accession>
<comment type="caution">
    <text evidence="1">The sequence shown here is derived from an EMBL/GenBank/DDBJ whole genome shotgun (WGS) entry which is preliminary data.</text>
</comment>
<protein>
    <submittedName>
        <fullName evidence="1">11237_t:CDS:1</fullName>
    </submittedName>
</protein>
<sequence>MKDFMILVVYWIGSVLHCYLLLPLEVHSAGPELASLSTRVAKAGLALETGVCIHLDTWVWVIGALH</sequence>
<dbReference type="AlphaFoldDB" id="A0A9N9BSP5"/>
<name>A0A9N9BSP5_9GLOM</name>
<reference evidence="1" key="1">
    <citation type="submission" date="2021-06" db="EMBL/GenBank/DDBJ databases">
        <authorList>
            <person name="Kallberg Y."/>
            <person name="Tangrot J."/>
            <person name="Rosling A."/>
        </authorList>
    </citation>
    <scope>NUCLEOTIDE SEQUENCE</scope>
    <source>
        <strain evidence="1">MA453B</strain>
    </source>
</reference>
<evidence type="ECO:0000313" key="2">
    <source>
        <dbReference type="Proteomes" id="UP000789405"/>
    </source>
</evidence>